<evidence type="ECO:0000256" key="3">
    <source>
        <dbReference type="ARBA" id="ARBA00023242"/>
    </source>
</evidence>
<keyword evidence="4" id="KW-0010">Activator</keyword>
<evidence type="ECO:0000256" key="1">
    <source>
        <dbReference type="ARBA" id="ARBA00004123"/>
    </source>
</evidence>
<comment type="subunit">
    <text evidence="4">Component of the Mediator complex.</text>
</comment>
<protein>
    <recommendedName>
        <fullName evidence="4">Mediator of RNA polymerase II transcription subunit 11</fullName>
    </recommendedName>
    <alternativeName>
        <fullName evidence="4">Mediator complex subunit 11</fullName>
    </alternativeName>
</protein>
<dbReference type="OrthoDB" id="5418434at2759"/>
<dbReference type="InterPro" id="IPR019404">
    <property type="entry name" value="Mediator_Med11"/>
</dbReference>
<gene>
    <name evidence="4" type="primary">MED11</name>
    <name evidence="5" type="ORF">CISG_06972</name>
</gene>
<comment type="subcellular location">
    <subcellularLocation>
        <location evidence="1 4">Nucleus</location>
    </subcellularLocation>
</comment>
<evidence type="ECO:0000256" key="2">
    <source>
        <dbReference type="ARBA" id="ARBA00008186"/>
    </source>
</evidence>
<proteinExistence type="inferred from homology"/>
<name>A0A0J8R095_COCIT</name>
<accession>A0A0J8R095</accession>
<comment type="function">
    <text evidence="4">Component of the Mediator complex, a coactivator involved in the regulated transcription of nearly all RNA polymerase II-dependent genes. Mediator functions as a bridge to convey information from gene-specific regulatory proteins to the basal RNA polymerase II transcription machinery. Mediator is recruited to promoters by direct interactions with regulatory proteins and serves as a scaffold for the assembly of a functional pre-initiation complex with RNA polymerase II and the general transcription factors.</text>
</comment>
<dbReference type="PANTHER" id="PTHR22890">
    <property type="entry name" value="MEDIATOR OF RNA POLYMERASE II TRANSCRIPTION SUBUNIT 11"/>
    <property type="match status" value="1"/>
</dbReference>
<dbReference type="Proteomes" id="UP000054559">
    <property type="component" value="Unassembled WGS sequence"/>
</dbReference>
<dbReference type="STRING" id="454286.A0A0J8R095"/>
<dbReference type="EMBL" id="DS268160">
    <property type="protein sequence ID" value="KMU78131.1"/>
    <property type="molecule type" value="Genomic_DNA"/>
</dbReference>
<keyword evidence="4" id="KW-0804">Transcription</keyword>
<dbReference type="GO" id="GO:0016592">
    <property type="term" value="C:mediator complex"/>
    <property type="evidence" value="ECO:0007669"/>
    <property type="project" value="InterPro"/>
</dbReference>
<dbReference type="AlphaFoldDB" id="A0A0J8R095"/>
<evidence type="ECO:0000313" key="5">
    <source>
        <dbReference type="EMBL" id="KMU78131.1"/>
    </source>
</evidence>
<keyword evidence="3 4" id="KW-0539">Nucleus</keyword>
<evidence type="ECO:0000313" key="6">
    <source>
        <dbReference type="Proteomes" id="UP000054559"/>
    </source>
</evidence>
<keyword evidence="4" id="KW-0805">Transcription regulation</keyword>
<dbReference type="Pfam" id="PF10280">
    <property type="entry name" value="Med11"/>
    <property type="match status" value="1"/>
</dbReference>
<sequence length="169" mass="18549">MESQEPDHAFSAADRIEQLNEIDRDATKLLRAAGFAVQALTNIPLSNGGTKDSHSPSSKSALEAHQEAFKAASSQYFALLSSIDVRLRRQVYALEEASIIRPETTTKTAEGSGTAAFNPLETSWLNIPANTTSGRIKKRSSRQRKPYRTLMTKLVALMQAEDPNADTKQ</sequence>
<evidence type="ECO:0000256" key="4">
    <source>
        <dbReference type="RuleBase" id="RU364147"/>
    </source>
</evidence>
<organism evidence="5 6">
    <name type="scientific">Coccidioides immitis RMSCC 3703</name>
    <dbReference type="NCBI Taxonomy" id="454286"/>
    <lineage>
        <taxon>Eukaryota</taxon>
        <taxon>Fungi</taxon>
        <taxon>Dikarya</taxon>
        <taxon>Ascomycota</taxon>
        <taxon>Pezizomycotina</taxon>
        <taxon>Eurotiomycetes</taxon>
        <taxon>Eurotiomycetidae</taxon>
        <taxon>Onygenales</taxon>
        <taxon>Onygenaceae</taxon>
        <taxon>Coccidioides</taxon>
    </lineage>
</organism>
<dbReference type="GO" id="GO:0003712">
    <property type="term" value="F:transcription coregulator activity"/>
    <property type="evidence" value="ECO:0007669"/>
    <property type="project" value="InterPro"/>
</dbReference>
<reference evidence="6" key="1">
    <citation type="journal article" date="2010" name="Genome Res.">
        <title>Population genomic sequencing of Coccidioides fungi reveals recent hybridization and transposon control.</title>
        <authorList>
            <person name="Neafsey D.E."/>
            <person name="Barker B.M."/>
            <person name="Sharpton T.J."/>
            <person name="Stajich J.E."/>
            <person name="Park D.J."/>
            <person name="Whiston E."/>
            <person name="Hung C.-Y."/>
            <person name="McMahan C."/>
            <person name="White J."/>
            <person name="Sykes S."/>
            <person name="Heiman D."/>
            <person name="Young S."/>
            <person name="Zeng Q."/>
            <person name="Abouelleil A."/>
            <person name="Aftuck L."/>
            <person name="Bessette D."/>
            <person name="Brown A."/>
            <person name="FitzGerald M."/>
            <person name="Lui A."/>
            <person name="Macdonald J.P."/>
            <person name="Priest M."/>
            <person name="Orbach M.J."/>
            <person name="Galgiani J.N."/>
            <person name="Kirkland T.N."/>
            <person name="Cole G.T."/>
            <person name="Birren B.W."/>
            <person name="Henn M.R."/>
            <person name="Taylor J.W."/>
            <person name="Rounsley S.D."/>
        </authorList>
    </citation>
    <scope>NUCLEOTIDE SEQUENCE [LARGE SCALE GENOMIC DNA]</scope>
    <source>
        <strain evidence="6">RMSCC 3703</strain>
    </source>
</reference>
<comment type="similarity">
    <text evidence="2 4">Belongs to the Mediator complex subunit 11 family.</text>
</comment>
<dbReference type="Gene3D" id="1.10.287.3490">
    <property type="match status" value="1"/>
</dbReference>
<dbReference type="GO" id="GO:0006357">
    <property type="term" value="P:regulation of transcription by RNA polymerase II"/>
    <property type="evidence" value="ECO:0007669"/>
    <property type="project" value="InterPro"/>
</dbReference>